<name>A0A2G5SLJ7_9PELO</name>
<gene>
    <name evidence="1" type="primary">Cnig_chr_X.g22625</name>
    <name evidence="1" type="ORF">B9Z55_022625</name>
</gene>
<reference evidence="2" key="1">
    <citation type="submission" date="2017-10" db="EMBL/GenBank/DDBJ databases">
        <title>Rapid genome shrinkage in a self-fertile nematode reveals novel sperm competition proteins.</title>
        <authorList>
            <person name="Yin D."/>
            <person name="Schwarz E.M."/>
            <person name="Thomas C.G."/>
            <person name="Felde R.L."/>
            <person name="Korf I.F."/>
            <person name="Cutter A.D."/>
            <person name="Schartner C.M."/>
            <person name="Ralston E.J."/>
            <person name="Meyer B.J."/>
            <person name="Haag E.S."/>
        </authorList>
    </citation>
    <scope>NUCLEOTIDE SEQUENCE [LARGE SCALE GENOMIC DNA]</scope>
    <source>
        <strain evidence="2">JU1422</strain>
    </source>
</reference>
<dbReference type="EMBL" id="PDUG01000006">
    <property type="protein sequence ID" value="PIC15783.1"/>
    <property type="molecule type" value="Genomic_DNA"/>
</dbReference>
<evidence type="ECO:0000313" key="1">
    <source>
        <dbReference type="EMBL" id="PIC15783.1"/>
    </source>
</evidence>
<protein>
    <submittedName>
        <fullName evidence="1">Uncharacterized protein</fullName>
    </submittedName>
</protein>
<sequence>MIVQRYSEEYYDGRLNLVPIVDPRTSIKPGYQKSTSRIKSNSKITLTKLTARLDHVMLIKAVFNNGTEFSMNFVRSKKPHVHQSLRQKP</sequence>
<organism evidence="1 2">
    <name type="scientific">Caenorhabditis nigoni</name>
    <dbReference type="NCBI Taxonomy" id="1611254"/>
    <lineage>
        <taxon>Eukaryota</taxon>
        <taxon>Metazoa</taxon>
        <taxon>Ecdysozoa</taxon>
        <taxon>Nematoda</taxon>
        <taxon>Chromadorea</taxon>
        <taxon>Rhabditida</taxon>
        <taxon>Rhabditina</taxon>
        <taxon>Rhabditomorpha</taxon>
        <taxon>Rhabditoidea</taxon>
        <taxon>Rhabditidae</taxon>
        <taxon>Peloderinae</taxon>
        <taxon>Caenorhabditis</taxon>
    </lineage>
</organism>
<proteinExistence type="predicted"/>
<evidence type="ECO:0000313" key="2">
    <source>
        <dbReference type="Proteomes" id="UP000230233"/>
    </source>
</evidence>
<accession>A0A2G5SLJ7</accession>
<dbReference type="AlphaFoldDB" id="A0A2G5SLJ7"/>
<dbReference type="Proteomes" id="UP000230233">
    <property type="component" value="Chromosome X"/>
</dbReference>
<keyword evidence="2" id="KW-1185">Reference proteome</keyword>
<comment type="caution">
    <text evidence="1">The sequence shown here is derived from an EMBL/GenBank/DDBJ whole genome shotgun (WGS) entry which is preliminary data.</text>
</comment>